<evidence type="ECO:0008006" key="5">
    <source>
        <dbReference type="Google" id="ProtNLM"/>
    </source>
</evidence>
<accession>A0AAE1WAR0</accession>
<protein>
    <recommendedName>
        <fullName evidence="5">Reverse transcriptase zinc-binding domain-containing protein</fullName>
    </recommendedName>
</protein>
<dbReference type="AlphaFoldDB" id="A0AAE1WAR0"/>
<dbReference type="InterPro" id="IPR041429">
    <property type="entry name" value="ITPK1_N"/>
</dbReference>
<evidence type="ECO:0000313" key="3">
    <source>
        <dbReference type="EMBL" id="KAK4389890.1"/>
    </source>
</evidence>
<name>A0AAE1WAR0_9LAMI</name>
<sequence>MAFRFRFGSVCFTELNTPREISFPKSLLSRRGETTSLGLRASGPGELMVNPSLNKGIRFVAIDQSKPLSDQAPFDLVLHKSFYSLTVTRNTKFRGDFETCSKLQDPNFDVRKSSDDINGETSAKDLSSREGARGRIGKCTVFMRLLHQLICHVRQKIDVITKIRNSDDQWLDQAEDICCHIESYFGDIFQSWNPLEEELEKGNEVILAQDFKVNHYLKMKKWVEKWYMALKLDISKVYDKVEWKFLEKVLFRATVDATLSILEVLETFGRAAGQEINFEKSSMEEVDSVLAIHFNSIDGEDFFIWHHTANGKFTVRSTYHVAVSLANQSQPSTSGLGSPLWKVLWKANTLGKIQIFTWELAQNALPTRMNLQKKLQEASLVCPLCDSEKEGIEHVFLRCPFAR</sequence>
<dbReference type="Pfam" id="PF17927">
    <property type="entry name" value="Ins134_P3_kin_N"/>
    <property type="match status" value="1"/>
</dbReference>
<evidence type="ECO:0000259" key="1">
    <source>
        <dbReference type="Pfam" id="PF13966"/>
    </source>
</evidence>
<comment type="caution">
    <text evidence="3">The sequence shown here is derived from an EMBL/GenBank/DDBJ whole genome shotgun (WGS) entry which is preliminary data.</text>
</comment>
<dbReference type="EMBL" id="JACGWL010000013">
    <property type="protein sequence ID" value="KAK4389890.1"/>
    <property type="molecule type" value="Genomic_DNA"/>
</dbReference>
<evidence type="ECO:0000313" key="4">
    <source>
        <dbReference type="Proteomes" id="UP001289374"/>
    </source>
</evidence>
<dbReference type="Pfam" id="PF13966">
    <property type="entry name" value="zf-RVT"/>
    <property type="match status" value="1"/>
</dbReference>
<gene>
    <name evidence="3" type="ORF">Sango_2326000</name>
</gene>
<reference evidence="3" key="2">
    <citation type="journal article" date="2024" name="Plant">
        <title>Genomic evolution and insights into agronomic trait innovations of Sesamum species.</title>
        <authorList>
            <person name="Miao H."/>
            <person name="Wang L."/>
            <person name="Qu L."/>
            <person name="Liu H."/>
            <person name="Sun Y."/>
            <person name="Le M."/>
            <person name="Wang Q."/>
            <person name="Wei S."/>
            <person name="Zheng Y."/>
            <person name="Lin W."/>
            <person name="Duan Y."/>
            <person name="Cao H."/>
            <person name="Xiong S."/>
            <person name="Wang X."/>
            <person name="Wei L."/>
            <person name="Li C."/>
            <person name="Ma Q."/>
            <person name="Ju M."/>
            <person name="Zhao R."/>
            <person name="Li G."/>
            <person name="Mu C."/>
            <person name="Tian Q."/>
            <person name="Mei H."/>
            <person name="Zhang T."/>
            <person name="Gao T."/>
            <person name="Zhang H."/>
        </authorList>
    </citation>
    <scope>NUCLEOTIDE SEQUENCE</scope>
    <source>
        <strain evidence="3">K16</strain>
    </source>
</reference>
<feature type="domain" description="Reverse transcriptase zinc-binding" evidence="1">
    <location>
        <begin position="313"/>
        <end position="403"/>
    </location>
</feature>
<dbReference type="Proteomes" id="UP001289374">
    <property type="component" value="Unassembled WGS sequence"/>
</dbReference>
<evidence type="ECO:0000259" key="2">
    <source>
        <dbReference type="Pfam" id="PF17927"/>
    </source>
</evidence>
<reference evidence="3" key="1">
    <citation type="submission" date="2020-06" db="EMBL/GenBank/DDBJ databases">
        <authorList>
            <person name="Li T."/>
            <person name="Hu X."/>
            <person name="Zhang T."/>
            <person name="Song X."/>
            <person name="Zhang H."/>
            <person name="Dai N."/>
            <person name="Sheng W."/>
            <person name="Hou X."/>
            <person name="Wei L."/>
        </authorList>
    </citation>
    <scope>NUCLEOTIDE SEQUENCE</scope>
    <source>
        <strain evidence="3">K16</strain>
        <tissue evidence="3">Leaf</tissue>
    </source>
</reference>
<proteinExistence type="predicted"/>
<organism evidence="3 4">
    <name type="scientific">Sesamum angolense</name>
    <dbReference type="NCBI Taxonomy" id="2727404"/>
    <lineage>
        <taxon>Eukaryota</taxon>
        <taxon>Viridiplantae</taxon>
        <taxon>Streptophyta</taxon>
        <taxon>Embryophyta</taxon>
        <taxon>Tracheophyta</taxon>
        <taxon>Spermatophyta</taxon>
        <taxon>Magnoliopsida</taxon>
        <taxon>eudicotyledons</taxon>
        <taxon>Gunneridae</taxon>
        <taxon>Pentapetalae</taxon>
        <taxon>asterids</taxon>
        <taxon>lamiids</taxon>
        <taxon>Lamiales</taxon>
        <taxon>Pedaliaceae</taxon>
        <taxon>Sesamum</taxon>
    </lineage>
</organism>
<dbReference type="Gene3D" id="3.40.50.11370">
    <property type="match status" value="1"/>
</dbReference>
<feature type="domain" description="Inositol-tetrakisphosphate 1-kinase N-terminal" evidence="2">
    <location>
        <begin position="49"/>
        <end position="83"/>
    </location>
</feature>
<dbReference type="InterPro" id="IPR026960">
    <property type="entry name" value="RVT-Znf"/>
</dbReference>
<keyword evidence="4" id="KW-1185">Reference proteome</keyword>